<gene>
    <name evidence="2" type="ORF">QNI19_37545</name>
</gene>
<dbReference type="Proteomes" id="UP001228581">
    <property type="component" value="Unassembled WGS sequence"/>
</dbReference>
<dbReference type="EMBL" id="JASJOT010000055">
    <property type="protein sequence ID" value="MDJ1498698.1"/>
    <property type="molecule type" value="Genomic_DNA"/>
</dbReference>
<evidence type="ECO:0000256" key="1">
    <source>
        <dbReference type="SAM" id="SignalP"/>
    </source>
</evidence>
<accession>A0ABT7CY81</accession>
<keyword evidence="3" id="KW-1185">Reference proteome</keyword>
<comment type="caution">
    <text evidence="2">The sequence shown here is derived from an EMBL/GenBank/DDBJ whole genome shotgun (WGS) entry which is preliminary data.</text>
</comment>
<organism evidence="2 3">
    <name type="scientific">Xanthocytophaga flava</name>
    <dbReference type="NCBI Taxonomy" id="3048013"/>
    <lineage>
        <taxon>Bacteria</taxon>
        <taxon>Pseudomonadati</taxon>
        <taxon>Bacteroidota</taxon>
        <taxon>Cytophagia</taxon>
        <taxon>Cytophagales</taxon>
        <taxon>Rhodocytophagaceae</taxon>
        <taxon>Xanthocytophaga</taxon>
    </lineage>
</organism>
<name>A0ABT7CY81_9BACT</name>
<reference evidence="2 3" key="1">
    <citation type="submission" date="2023-05" db="EMBL/GenBank/DDBJ databases">
        <authorList>
            <person name="Zhang X."/>
        </authorList>
    </citation>
    <scope>NUCLEOTIDE SEQUENCE [LARGE SCALE GENOMIC DNA]</scope>
    <source>
        <strain evidence="2 3">DM2B3-1</strain>
    </source>
</reference>
<proteinExistence type="predicted"/>
<feature type="chain" id="PRO_5047177580" evidence="1">
    <location>
        <begin position="21"/>
        <end position="508"/>
    </location>
</feature>
<dbReference type="RefSeq" id="WP_314005366.1">
    <property type="nucleotide sequence ID" value="NZ_JASJOT010000055.1"/>
</dbReference>
<keyword evidence="1" id="KW-0732">Signal</keyword>
<evidence type="ECO:0000313" key="3">
    <source>
        <dbReference type="Proteomes" id="UP001228581"/>
    </source>
</evidence>
<evidence type="ECO:0000313" key="2">
    <source>
        <dbReference type="EMBL" id="MDJ1498698.1"/>
    </source>
</evidence>
<protein>
    <submittedName>
        <fullName evidence="2">Uncharacterized protein</fullName>
    </submittedName>
</protein>
<feature type="signal peptide" evidence="1">
    <location>
        <begin position="1"/>
        <end position="20"/>
    </location>
</feature>
<sequence>MKQFLLVLLLVWCLTQQSFSQFISIPISFGSGRPSVSSFVVDSGRLMTIKLKHGTTSSSPNVKTALTFAEITLYNPALQVIGQSSCSISMQSYPVKVVVDSEGYGILFYSDTQADIHMLTIHRNGTVANLMRMSVHYRFGDITLFSNPQEKGFYLVHPKKKKVSQIQKFDLNGHLFWANELQTARYGKIGDLMSGIENNILRFDYSPKDGIERNLIQINTMDGSIVSNTPFYQKAAKTEKENILTNVVVKDSLIYQMGIYFEKGSKKHKHDGLFLTATNIKGDKLFTHYYAVDSQIASLLPKDTMREETSKILPNFLIPTQQGLILCAETVDKVPKGNFAVGMASGIALGMIGIPLAIMPQGGAYKVQDMLFFSFNAGGQLEKITRVDKYTSFKTTPMPVNEVAIDLLDAFSVFDASSYQKDDTRSMYHVLLKENPAKNQGMPRISCISIDQQGRSFQLKARMLTDLIVEEKKIRSIDWLMLPNGDVLLQYLSKDNLHLSKIPLEEFQ</sequence>